<gene>
    <name evidence="3" type="ORF">QYE76_028064</name>
</gene>
<dbReference type="AlphaFoldDB" id="A0AAD8QLK5"/>
<comment type="caution">
    <text evidence="3">The sequence shown here is derived from an EMBL/GenBank/DDBJ whole genome shotgun (WGS) entry which is preliminary data.</text>
</comment>
<evidence type="ECO:0000256" key="1">
    <source>
        <dbReference type="SAM" id="Coils"/>
    </source>
</evidence>
<name>A0AAD8QLK5_LOLMU</name>
<organism evidence="3 4">
    <name type="scientific">Lolium multiflorum</name>
    <name type="common">Italian ryegrass</name>
    <name type="synonym">Lolium perenne subsp. multiflorum</name>
    <dbReference type="NCBI Taxonomy" id="4521"/>
    <lineage>
        <taxon>Eukaryota</taxon>
        <taxon>Viridiplantae</taxon>
        <taxon>Streptophyta</taxon>
        <taxon>Embryophyta</taxon>
        <taxon>Tracheophyta</taxon>
        <taxon>Spermatophyta</taxon>
        <taxon>Magnoliopsida</taxon>
        <taxon>Liliopsida</taxon>
        <taxon>Poales</taxon>
        <taxon>Poaceae</taxon>
        <taxon>BOP clade</taxon>
        <taxon>Pooideae</taxon>
        <taxon>Poodae</taxon>
        <taxon>Poeae</taxon>
        <taxon>Poeae Chloroplast Group 2 (Poeae type)</taxon>
        <taxon>Loliodinae</taxon>
        <taxon>Loliinae</taxon>
        <taxon>Lolium</taxon>
    </lineage>
</organism>
<sequence>MNFQGNTETPRASDPRTGMGQELAFVVHQGFTLLDDGVHHGDDDDFKLMEQEKLAMVVHQQPREEDAGQAEFFPLMMVRPESEETAQERRPAFRYDQRPEITKFYTRRARPAVSRPAKSNIVQKPALFDRRSSCFTKGDKHNDIVPPTPTRKRRRPAVSKPDKRKKDKNGDNNLESAEAIDGAIRFPDQGTDAHTIESLVKNFKIVVGDGLVEGRRVLPDDLCERYIELCLVRKALLHRHLPKNIDSEFVAAMIIETVKIAEGIKASTLSSLEDLTLWKKTLASFESLGMDVAFMGKRVDDLLDLLNAPDHPLEGYKELAEERDRAIQDIRAQESRMSIVKDRMEEMDAQLKEKRGDQRE</sequence>
<feature type="compositionally biased region" description="Basic residues" evidence="2">
    <location>
        <begin position="150"/>
        <end position="167"/>
    </location>
</feature>
<evidence type="ECO:0000313" key="3">
    <source>
        <dbReference type="EMBL" id="KAK1604391.1"/>
    </source>
</evidence>
<proteinExistence type="predicted"/>
<accession>A0AAD8QLK5</accession>
<reference evidence="3" key="1">
    <citation type="submission" date="2023-07" db="EMBL/GenBank/DDBJ databases">
        <title>A chromosome-level genome assembly of Lolium multiflorum.</title>
        <authorList>
            <person name="Chen Y."/>
            <person name="Copetti D."/>
            <person name="Kolliker R."/>
            <person name="Studer B."/>
        </authorList>
    </citation>
    <scope>NUCLEOTIDE SEQUENCE</scope>
    <source>
        <strain evidence="3">02402/16</strain>
        <tissue evidence="3">Leaf</tissue>
    </source>
</reference>
<feature type="coiled-coil region" evidence="1">
    <location>
        <begin position="316"/>
        <end position="350"/>
    </location>
</feature>
<keyword evidence="4" id="KW-1185">Reference proteome</keyword>
<feature type="compositionally biased region" description="Basic and acidic residues" evidence="2">
    <location>
        <begin position="132"/>
        <end position="143"/>
    </location>
</feature>
<keyword evidence="1" id="KW-0175">Coiled coil</keyword>
<evidence type="ECO:0000313" key="4">
    <source>
        <dbReference type="Proteomes" id="UP001231189"/>
    </source>
</evidence>
<evidence type="ECO:0000256" key="2">
    <source>
        <dbReference type="SAM" id="MobiDB-lite"/>
    </source>
</evidence>
<dbReference type="EMBL" id="JAUUTY010000007">
    <property type="protein sequence ID" value="KAK1604391.1"/>
    <property type="molecule type" value="Genomic_DNA"/>
</dbReference>
<protein>
    <submittedName>
        <fullName evidence="3">Uncharacterized protein</fullName>
    </submittedName>
</protein>
<dbReference type="Proteomes" id="UP001231189">
    <property type="component" value="Unassembled WGS sequence"/>
</dbReference>
<feature type="region of interest" description="Disordered" evidence="2">
    <location>
        <begin position="132"/>
        <end position="174"/>
    </location>
</feature>